<dbReference type="PANTHER" id="PTHR45923">
    <property type="entry name" value="PROTEIN SEY1"/>
    <property type="match status" value="1"/>
</dbReference>
<dbReference type="Pfam" id="PF20428">
    <property type="entry name" value="Sey1_3HB"/>
    <property type="match status" value="1"/>
</dbReference>
<dbReference type="GO" id="GO:0003924">
    <property type="term" value="F:GTPase activity"/>
    <property type="evidence" value="ECO:0000318"/>
    <property type="project" value="GO_Central"/>
</dbReference>
<reference evidence="2 3" key="1">
    <citation type="journal article" date="2013" name="Nat. Genet.">
        <title>The high-quality draft genome of peach (Prunus persica) identifies unique patterns of genetic diversity, domestication and genome evolution.</title>
        <authorList>
            <consortium name="International Peach Genome Initiative"/>
            <person name="Verde I."/>
            <person name="Abbott A.G."/>
            <person name="Scalabrin S."/>
            <person name="Jung S."/>
            <person name="Shu S."/>
            <person name="Marroni F."/>
            <person name="Zhebentyayeva T."/>
            <person name="Dettori M.T."/>
            <person name="Grimwood J."/>
            <person name="Cattonaro F."/>
            <person name="Zuccolo A."/>
            <person name="Rossini L."/>
            <person name="Jenkins J."/>
            <person name="Vendramin E."/>
            <person name="Meisel L.A."/>
            <person name="Decroocq V."/>
            <person name="Sosinski B."/>
            <person name="Prochnik S."/>
            <person name="Mitros T."/>
            <person name="Policriti A."/>
            <person name="Cipriani G."/>
            <person name="Dondini L."/>
            <person name="Ficklin S."/>
            <person name="Goodstein D.M."/>
            <person name="Xuan P."/>
            <person name="Del Fabbro C."/>
            <person name="Aramini V."/>
            <person name="Copetti D."/>
            <person name="Gonzalez S."/>
            <person name="Horner D.S."/>
            <person name="Falchi R."/>
            <person name="Lucas S."/>
            <person name="Mica E."/>
            <person name="Maldonado J."/>
            <person name="Lazzari B."/>
            <person name="Bielenberg D."/>
            <person name="Pirona R."/>
            <person name="Miculan M."/>
            <person name="Barakat A."/>
            <person name="Testolin R."/>
            <person name="Stella A."/>
            <person name="Tartarini S."/>
            <person name="Tonutti P."/>
            <person name="Arus P."/>
            <person name="Orellana A."/>
            <person name="Wells C."/>
            <person name="Main D."/>
            <person name="Vizzotto G."/>
            <person name="Silva H."/>
            <person name="Salamini F."/>
            <person name="Schmutz J."/>
            <person name="Morgante M."/>
            <person name="Rokhsar D.S."/>
        </authorList>
    </citation>
    <scope>NUCLEOTIDE SEQUENCE [LARGE SCALE GENOMIC DNA]</scope>
    <source>
        <strain evidence="3">cv. Nemared</strain>
    </source>
</reference>
<feature type="domain" description="Sey1/RHD3-like three-helix bundle" evidence="1">
    <location>
        <begin position="84"/>
        <end position="293"/>
    </location>
</feature>
<dbReference type="EMBL" id="CM007653">
    <property type="protein sequence ID" value="ONI14745.1"/>
    <property type="molecule type" value="Genomic_DNA"/>
</dbReference>
<keyword evidence="3" id="KW-1185">Reference proteome</keyword>
<dbReference type="Proteomes" id="UP000006882">
    <property type="component" value="Chromosome G3"/>
</dbReference>
<dbReference type="Gramene" id="ONI14745">
    <property type="protein sequence ID" value="ONI14745"/>
    <property type="gene ID" value="PRUPE_3G005800"/>
</dbReference>
<dbReference type="GO" id="GO:0005783">
    <property type="term" value="C:endoplasmic reticulum"/>
    <property type="evidence" value="ECO:0000318"/>
    <property type="project" value="GO_Central"/>
</dbReference>
<dbReference type="PANTHER" id="PTHR45923:SF2">
    <property type="entry name" value="PROTEIN SEY1"/>
    <property type="match status" value="1"/>
</dbReference>
<dbReference type="InterPro" id="IPR046758">
    <property type="entry name" value="Sey1/RHD3-like_3HB"/>
</dbReference>
<evidence type="ECO:0000313" key="3">
    <source>
        <dbReference type="Proteomes" id="UP000006882"/>
    </source>
</evidence>
<dbReference type="STRING" id="3760.A0A251PWB8"/>
<name>A0A251PWB8_PRUPE</name>
<protein>
    <recommendedName>
        <fullName evidence="1">Sey1/RHD3-like three-helix bundle domain-containing protein</fullName>
    </recommendedName>
</protein>
<dbReference type="GO" id="GO:0016320">
    <property type="term" value="P:endoplasmic reticulum membrane fusion"/>
    <property type="evidence" value="ECO:0000318"/>
    <property type="project" value="GO_Central"/>
</dbReference>
<evidence type="ECO:0000313" key="2">
    <source>
        <dbReference type="EMBL" id="ONI14745.1"/>
    </source>
</evidence>
<sequence>MHELAYKTDGISYIRSSNGEIYKLTHQSLVVTFITKRLSFQVQLLFAIKRCTEQKIWKVIKENKDLDLPAHEVMVVTVRCKKIANEKYDAQATYFDEGVRTRKREQLEEKLLQLVQPAFQALLGHIRSGSLDKFKGAFDKTLNGEEAFSVAACNCSESFMALFDEGCAANWDTSKVRDQLKRDIEAHIASVCAAKLSELTALYEEEFEWKKKLKGNKKNWRMPYQDRLEALLDGVNGETWPSIRNLFRRETESAVSGISSASSGFDMDEQSKGKTLTSLEAYAIVRLEDYAADNIENTLSLALMASTNAAAEDRSITTADPLASSTWQEVSSSKTLIKPVECKSLWRQFKRWSEHSVSMAVTAQVGIDSKF</sequence>
<gene>
    <name evidence="2" type="ORF">PRUPE_3G005800</name>
</gene>
<accession>A0A251PWB8</accession>
<proteinExistence type="predicted"/>
<organism evidence="2 3">
    <name type="scientific">Prunus persica</name>
    <name type="common">Peach</name>
    <name type="synonym">Amygdalus persica</name>
    <dbReference type="NCBI Taxonomy" id="3760"/>
    <lineage>
        <taxon>Eukaryota</taxon>
        <taxon>Viridiplantae</taxon>
        <taxon>Streptophyta</taxon>
        <taxon>Embryophyta</taxon>
        <taxon>Tracheophyta</taxon>
        <taxon>Spermatophyta</taxon>
        <taxon>Magnoliopsida</taxon>
        <taxon>eudicotyledons</taxon>
        <taxon>Gunneridae</taxon>
        <taxon>Pentapetalae</taxon>
        <taxon>rosids</taxon>
        <taxon>fabids</taxon>
        <taxon>Rosales</taxon>
        <taxon>Rosaceae</taxon>
        <taxon>Amygdaloideae</taxon>
        <taxon>Amygdaleae</taxon>
        <taxon>Prunus</taxon>
    </lineage>
</organism>
<dbReference type="AlphaFoldDB" id="A0A251PWB8"/>
<dbReference type="InterPro" id="IPR008803">
    <property type="entry name" value="RHD3/Sey1"/>
</dbReference>
<evidence type="ECO:0000259" key="1">
    <source>
        <dbReference type="Pfam" id="PF20428"/>
    </source>
</evidence>